<feature type="domain" description="DUF2520" evidence="2">
    <location>
        <begin position="142"/>
        <end position="267"/>
    </location>
</feature>
<dbReference type="Gene3D" id="1.10.1040.20">
    <property type="entry name" value="ProC-like, C-terminal domain"/>
    <property type="match status" value="1"/>
</dbReference>
<proteinExistence type="predicted"/>
<dbReference type="Pfam" id="PF10727">
    <property type="entry name" value="Rossmann-like"/>
    <property type="match status" value="1"/>
</dbReference>
<protein>
    <submittedName>
        <fullName evidence="3">Rossmann-like and DUF2520 domain-containing protein</fullName>
    </submittedName>
</protein>
<dbReference type="InterPro" id="IPR018931">
    <property type="entry name" value="DUF2520"/>
</dbReference>
<accession>A0ABW2AQE9</accession>
<evidence type="ECO:0000313" key="3">
    <source>
        <dbReference type="EMBL" id="MFC6712710.1"/>
    </source>
</evidence>
<dbReference type="PANTHER" id="PTHR40459">
    <property type="entry name" value="CONSERVED HYPOTHETICAL ALANINE AND LEUCINE RICH PROTEIN"/>
    <property type="match status" value="1"/>
</dbReference>
<dbReference type="InterPro" id="IPR008927">
    <property type="entry name" value="6-PGluconate_DH-like_C_sf"/>
</dbReference>
<dbReference type="RefSeq" id="WP_377820179.1">
    <property type="nucleotide sequence ID" value="NZ_JBHSWJ010000002.1"/>
</dbReference>
<evidence type="ECO:0000313" key="4">
    <source>
        <dbReference type="Proteomes" id="UP001596356"/>
    </source>
</evidence>
<reference evidence="4" key="1">
    <citation type="journal article" date="2019" name="Int. J. Syst. Evol. Microbiol.">
        <title>The Global Catalogue of Microorganisms (GCM) 10K type strain sequencing project: providing services to taxonomists for standard genome sequencing and annotation.</title>
        <authorList>
            <consortium name="The Broad Institute Genomics Platform"/>
            <consortium name="The Broad Institute Genome Sequencing Center for Infectious Disease"/>
            <person name="Wu L."/>
            <person name="Ma J."/>
        </authorList>
    </citation>
    <scope>NUCLEOTIDE SEQUENCE [LARGE SCALE GENOMIC DNA]</scope>
    <source>
        <strain evidence="4">NBRC 106593</strain>
    </source>
</reference>
<dbReference type="Proteomes" id="UP001596356">
    <property type="component" value="Unassembled WGS sequence"/>
</dbReference>
<dbReference type="SUPFAM" id="SSF48179">
    <property type="entry name" value="6-phosphogluconate dehydrogenase C-terminal domain-like"/>
    <property type="match status" value="1"/>
</dbReference>
<sequence length="294" mass="30158">MSELSRPNLRFGVVGAGRAGSVIGAALRAAGHEIVATSAVSEASRQRAEELLPGVPVKPVQEVVSDADVVILGVPDDAIEPLANGLAAENLWEPGKLVIHLSGFHGVDALAAVTVVGGDAIALHPVMTFTGTASDLDRIPGTPFAITASAGVGVVAEALVLDLGGVPVAIAEGDRAAYHAALAHAANHLVTVIAQSEQVLREIGVEDPGRFIAPLVEAATANALERGDRALTGPVSRGDVGTVRAHLDALAQHSPDIEPAYRALAAATLERAALRRAMPAEAVLPLRELLSRRD</sequence>
<evidence type="ECO:0000259" key="1">
    <source>
        <dbReference type="Pfam" id="PF10727"/>
    </source>
</evidence>
<dbReference type="Gene3D" id="3.40.50.720">
    <property type="entry name" value="NAD(P)-binding Rossmann-like Domain"/>
    <property type="match status" value="1"/>
</dbReference>
<organism evidence="3 4">
    <name type="scientific">Branchiibius cervicis</name>
    <dbReference type="NCBI Taxonomy" id="908252"/>
    <lineage>
        <taxon>Bacteria</taxon>
        <taxon>Bacillati</taxon>
        <taxon>Actinomycetota</taxon>
        <taxon>Actinomycetes</taxon>
        <taxon>Micrococcales</taxon>
        <taxon>Dermacoccaceae</taxon>
        <taxon>Branchiibius</taxon>
    </lineage>
</organism>
<feature type="domain" description="Putative oxidoreductase/dehydrogenase Rossmann-like" evidence="1">
    <location>
        <begin position="2"/>
        <end position="125"/>
    </location>
</feature>
<name>A0ABW2AQE9_9MICO</name>
<dbReference type="InterPro" id="IPR036291">
    <property type="entry name" value="NAD(P)-bd_dom_sf"/>
</dbReference>
<keyword evidence="4" id="KW-1185">Reference proteome</keyword>
<dbReference type="Pfam" id="PF10728">
    <property type="entry name" value="DUF2520"/>
    <property type="match status" value="1"/>
</dbReference>
<dbReference type="InterPro" id="IPR037108">
    <property type="entry name" value="TM1727-like_C_sf"/>
</dbReference>
<dbReference type="PANTHER" id="PTHR40459:SF1">
    <property type="entry name" value="CONSERVED HYPOTHETICAL ALANINE AND LEUCINE RICH PROTEIN"/>
    <property type="match status" value="1"/>
</dbReference>
<evidence type="ECO:0000259" key="2">
    <source>
        <dbReference type="Pfam" id="PF10728"/>
    </source>
</evidence>
<dbReference type="InterPro" id="IPR019665">
    <property type="entry name" value="OxRdtase/DH_put_Rossmann_dom"/>
</dbReference>
<dbReference type="SUPFAM" id="SSF51735">
    <property type="entry name" value="NAD(P)-binding Rossmann-fold domains"/>
    <property type="match status" value="1"/>
</dbReference>
<comment type="caution">
    <text evidence="3">The sequence shown here is derived from an EMBL/GenBank/DDBJ whole genome shotgun (WGS) entry which is preliminary data.</text>
</comment>
<dbReference type="EMBL" id="JBHSWJ010000002">
    <property type="protein sequence ID" value="MFC6712710.1"/>
    <property type="molecule type" value="Genomic_DNA"/>
</dbReference>
<gene>
    <name evidence="3" type="ORF">ACFQBT_02125</name>
</gene>